<evidence type="ECO:0000256" key="5">
    <source>
        <dbReference type="ARBA" id="ARBA00023136"/>
    </source>
</evidence>
<evidence type="ECO:0000313" key="7">
    <source>
        <dbReference type="EMBL" id="MBC5724160.1"/>
    </source>
</evidence>
<feature type="transmembrane region" description="Helical" evidence="6">
    <location>
        <begin position="79"/>
        <end position="97"/>
    </location>
</feature>
<dbReference type="Proteomes" id="UP000606499">
    <property type="component" value="Unassembled WGS sequence"/>
</dbReference>
<dbReference type="RefSeq" id="WP_107630537.1">
    <property type="nucleotide sequence ID" value="NZ_JACOPL010000001.1"/>
</dbReference>
<evidence type="ECO:0000256" key="2">
    <source>
        <dbReference type="ARBA" id="ARBA00007375"/>
    </source>
</evidence>
<dbReference type="Pfam" id="PF07947">
    <property type="entry name" value="YhhN"/>
    <property type="match status" value="1"/>
</dbReference>
<protein>
    <recommendedName>
        <fullName evidence="9">YhhN-like protein</fullName>
    </recommendedName>
</protein>
<dbReference type="AlphaFoldDB" id="A0A923LRX5"/>
<dbReference type="EMBL" id="JACOPL010000001">
    <property type="protein sequence ID" value="MBC5724160.1"/>
    <property type="molecule type" value="Genomic_DNA"/>
</dbReference>
<comment type="subcellular location">
    <subcellularLocation>
        <location evidence="1">Membrane</location>
        <topology evidence="1">Multi-pass membrane protein</topology>
    </subcellularLocation>
</comment>
<evidence type="ECO:0000256" key="1">
    <source>
        <dbReference type="ARBA" id="ARBA00004141"/>
    </source>
</evidence>
<keyword evidence="8" id="KW-1185">Reference proteome</keyword>
<proteinExistence type="inferred from homology"/>
<reference evidence="7" key="1">
    <citation type="submission" date="2020-08" db="EMBL/GenBank/DDBJ databases">
        <title>Genome public.</title>
        <authorList>
            <person name="Liu C."/>
            <person name="Sun Q."/>
        </authorList>
    </citation>
    <scope>NUCLEOTIDE SEQUENCE</scope>
    <source>
        <strain evidence="7">NSJ-28</strain>
    </source>
</reference>
<dbReference type="InterPro" id="IPR012506">
    <property type="entry name" value="TMEM86B-like"/>
</dbReference>
<evidence type="ECO:0000256" key="3">
    <source>
        <dbReference type="ARBA" id="ARBA00022692"/>
    </source>
</evidence>
<keyword evidence="4 6" id="KW-1133">Transmembrane helix</keyword>
<accession>A0A923LRX5</accession>
<feature type="transmembrane region" description="Helical" evidence="6">
    <location>
        <begin position="7"/>
        <end position="27"/>
    </location>
</feature>
<dbReference type="PROSITE" id="PS51257">
    <property type="entry name" value="PROKAR_LIPOPROTEIN"/>
    <property type="match status" value="1"/>
</dbReference>
<gene>
    <name evidence="7" type="ORF">H8S45_01545</name>
</gene>
<evidence type="ECO:0000256" key="4">
    <source>
        <dbReference type="ARBA" id="ARBA00022989"/>
    </source>
</evidence>
<comment type="similarity">
    <text evidence="2">Belongs to the TMEM86 family.</text>
</comment>
<name>A0A923LRX5_9FIRM</name>
<evidence type="ECO:0008006" key="9">
    <source>
        <dbReference type="Google" id="ProtNLM"/>
    </source>
</evidence>
<evidence type="ECO:0000313" key="8">
    <source>
        <dbReference type="Proteomes" id="UP000606499"/>
    </source>
</evidence>
<feature type="transmembrane region" description="Helical" evidence="6">
    <location>
        <begin position="57"/>
        <end position="73"/>
    </location>
</feature>
<keyword evidence="3 6" id="KW-0812">Transmembrane</keyword>
<organism evidence="7 8">
    <name type="scientific">Agathobaculum faecis</name>
    <dbReference type="NCBI Taxonomy" id="2763013"/>
    <lineage>
        <taxon>Bacteria</taxon>
        <taxon>Bacillati</taxon>
        <taxon>Bacillota</taxon>
        <taxon>Clostridia</taxon>
        <taxon>Eubacteriales</taxon>
        <taxon>Butyricicoccaceae</taxon>
        <taxon>Agathobaculum</taxon>
    </lineage>
</organism>
<sequence>MKRVFPRIFLPLVCLLYACFLVLDLTALADSTWIKYVSILLCFSAALLNHSCQDGRLVVLALLFTAAADWFLLVQNRNYLFGVSLFCIVQFIYSIRLYRLRGRLCFASLPFRILPLSAFFFGIDTLSALSVFYFSNLAVNAWEGVLLRSCGRKHRLFACGLLLFVCCDLCVGAWNLGIFPSCTHFGMWLFYLPSQVCIALSSYPQGATKQ</sequence>
<dbReference type="GO" id="GO:0016020">
    <property type="term" value="C:membrane"/>
    <property type="evidence" value="ECO:0007669"/>
    <property type="project" value="UniProtKB-SubCell"/>
</dbReference>
<keyword evidence="5 6" id="KW-0472">Membrane</keyword>
<feature type="transmembrane region" description="Helical" evidence="6">
    <location>
        <begin position="156"/>
        <end position="179"/>
    </location>
</feature>
<evidence type="ECO:0000256" key="6">
    <source>
        <dbReference type="SAM" id="Phobius"/>
    </source>
</evidence>
<comment type="caution">
    <text evidence="7">The sequence shown here is derived from an EMBL/GenBank/DDBJ whole genome shotgun (WGS) entry which is preliminary data.</text>
</comment>